<feature type="compositionally biased region" description="Acidic residues" evidence="1">
    <location>
        <begin position="162"/>
        <end position="260"/>
    </location>
</feature>
<feature type="compositionally biased region" description="Low complexity" evidence="1">
    <location>
        <begin position="144"/>
        <end position="161"/>
    </location>
</feature>
<dbReference type="Proteomes" id="UP001595821">
    <property type="component" value="Unassembled WGS sequence"/>
</dbReference>
<feature type="compositionally biased region" description="Basic and acidic residues" evidence="1">
    <location>
        <begin position="1"/>
        <end position="11"/>
    </location>
</feature>
<feature type="region of interest" description="Disordered" evidence="1">
    <location>
        <begin position="116"/>
        <end position="265"/>
    </location>
</feature>
<dbReference type="GeneID" id="71855155"/>
<organism evidence="2 3">
    <name type="scientific">Natribaculum luteum</name>
    <dbReference type="NCBI Taxonomy" id="1586232"/>
    <lineage>
        <taxon>Archaea</taxon>
        <taxon>Methanobacteriati</taxon>
        <taxon>Methanobacteriota</taxon>
        <taxon>Stenosarchaea group</taxon>
        <taxon>Halobacteria</taxon>
        <taxon>Halobacteriales</taxon>
        <taxon>Natrialbaceae</taxon>
        <taxon>Natribaculum</taxon>
    </lineage>
</organism>
<gene>
    <name evidence="2" type="ORF">ACFOZ7_02520</name>
</gene>
<feature type="compositionally biased region" description="Acidic residues" evidence="1">
    <location>
        <begin position="90"/>
        <end position="103"/>
    </location>
</feature>
<sequence length="276" mass="29529">MTDSTTDEKSGEGMVELGPSADELFGDLEDESLEIDEDDRSATETSAEDDGIEDRTATDVFDQLRAEGDATLDTDSVLVDESPEEIIASADEDADEDESDLDDALVDEAALDELLLTGRTKEDEFLWIDSDTEGASSADDHESTTATDSDAETEPAAASTAESDDVEQFTDELADEGATEDELSSETVDEGESTDDLEPEPSVDDVVDDESIEDDASSNLEDEIADTLEDETDDSSADEMAETDSEADEDADADETDDDGPSGFFGWLRAKLGAIF</sequence>
<name>A0ABD5NVA6_9EURY</name>
<dbReference type="EMBL" id="JBHSDJ010000003">
    <property type="protein sequence ID" value="MFC4245887.1"/>
    <property type="molecule type" value="Genomic_DNA"/>
</dbReference>
<comment type="caution">
    <text evidence="2">The sequence shown here is derived from an EMBL/GenBank/DDBJ whole genome shotgun (WGS) entry which is preliminary data.</text>
</comment>
<evidence type="ECO:0000313" key="3">
    <source>
        <dbReference type="Proteomes" id="UP001595821"/>
    </source>
</evidence>
<evidence type="ECO:0000313" key="2">
    <source>
        <dbReference type="EMBL" id="MFC4245887.1"/>
    </source>
</evidence>
<dbReference type="RefSeq" id="WP_246968470.1">
    <property type="nucleotide sequence ID" value="NZ_CP095397.1"/>
</dbReference>
<feature type="region of interest" description="Disordered" evidence="1">
    <location>
        <begin position="1"/>
        <end position="103"/>
    </location>
</feature>
<feature type="compositionally biased region" description="Basic and acidic residues" evidence="1">
    <location>
        <begin position="53"/>
        <end position="68"/>
    </location>
</feature>
<accession>A0ABD5NVA6</accession>
<dbReference type="AlphaFoldDB" id="A0ABD5NVA6"/>
<proteinExistence type="predicted"/>
<evidence type="ECO:0000256" key="1">
    <source>
        <dbReference type="SAM" id="MobiDB-lite"/>
    </source>
</evidence>
<reference evidence="2 3" key="1">
    <citation type="journal article" date="2014" name="Int. J. Syst. Evol. Microbiol.">
        <title>Complete genome sequence of Corynebacterium casei LMG S-19264T (=DSM 44701T), isolated from a smear-ripened cheese.</title>
        <authorList>
            <consortium name="US DOE Joint Genome Institute (JGI-PGF)"/>
            <person name="Walter F."/>
            <person name="Albersmeier A."/>
            <person name="Kalinowski J."/>
            <person name="Ruckert C."/>
        </authorList>
    </citation>
    <scope>NUCLEOTIDE SEQUENCE [LARGE SCALE GENOMIC DNA]</scope>
    <source>
        <strain evidence="2 3">IBRC-M 10912</strain>
    </source>
</reference>
<protein>
    <submittedName>
        <fullName evidence="2">Uncharacterized protein</fullName>
    </submittedName>
</protein>
<feature type="compositionally biased region" description="Acidic residues" evidence="1">
    <location>
        <begin position="24"/>
        <end position="39"/>
    </location>
</feature>